<dbReference type="Proteomes" id="UP000288805">
    <property type="component" value="Unassembled WGS sequence"/>
</dbReference>
<accession>A0A438D8N2</accession>
<evidence type="ECO:0000313" key="1">
    <source>
        <dbReference type="EMBL" id="RVW31812.1"/>
    </source>
</evidence>
<evidence type="ECO:0008006" key="3">
    <source>
        <dbReference type="Google" id="ProtNLM"/>
    </source>
</evidence>
<gene>
    <name evidence="1" type="ORF">CK203_099473</name>
</gene>
<proteinExistence type="predicted"/>
<dbReference type="Gene3D" id="3.60.10.10">
    <property type="entry name" value="Endonuclease/exonuclease/phosphatase"/>
    <property type="match status" value="1"/>
</dbReference>
<evidence type="ECO:0000313" key="2">
    <source>
        <dbReference type="Proteomes" id="UP000288805"/>
    </source>
</evidence>
<name>A0A438D8N2_VITVI</name>
<organism evidence="1 2">
    <name type="scientific">Vitis vinifera</name>
    <name type="common">Grape</name>
    <dbReference type="NCBI Taxonomy" id="29760"/>
    <lineage>
        <taxon>Eukaryota</taxon>
        <taxon>Viridiplantae</taxon>
        <taxon>Streptophyta</taxon>
        <taxon>Embryophyta</taxon>
        <taxon>Tracheophyta</taxon>
        <taxon>Spermatophyta</taxon>
        <taxon>Magnoliopsida</taxon>
        <taxon>eudicotyledons</taxon>
        <taxon>Gunneridae</taxon>
        <taxon>Pentapetalae</taxon>
        <taxon>rosids</taxon>
        <taxon>Vitales</taxon>
        <taxon>Vitaceae</taxon>
        <taxon>Viteae</taxon>
        <taxon>Vitis</taxon>
    </lineage>
</organism>
<sequence>MRRFSEVIEELNLKDLPSFGGQFTWFSGLNSQATFRLDRFPITNEWENHFSSVFQSALPRITSNHCFILLEGAGAEARLGDLEEYKKCVLMEETFWRQKSKETWLKEGDKNTKFFHKMVNAKARKNFLSKVNINGDSLTSAKDIKDGGQKLRGAFFRKEVFEALYSLSRDKASGPDGLKQVVGEVVSEYQYAFIQNTQILDVALIANKAVDSRLKANSVQLCYLSWVFLWFEAISGLKVNRDKSEVIPARRVDTLENIISVLGCRIGKLPSSYLGFPLGAPFKSSRVWDLVEERFRKRLSLCAQDLKDPKRLPVGRWRFREKATLGELECSLY</sequence>
<dbReference type="PANTHER" id="PTHR33116">
    <property type="entry name" value="REVERSE TRANSCRIPTASE ZINC-BINDING DOMAIN-CONTAINING PROTEIN-RELATED-RELATED"/>
    <property type="match status" value="1"/>
</dbReference>
<dbReference type="SUPFAM" id="SSF56219">
    <property type="entry name" value="DNase I-like"/>
    <property type="match status" value="1"/>
</dbReference>
<reference evidence="1 2" key="1">
    <citation type="journal article" date="2018" name="PLoS Genet.">
        <title>Population sequencing reveals clonal diversity and ancestral inbreeding in the grapevine cultivar Chardonnay.</title>
        <authorList>
            <person name="Roach M.J."/>
            <person name="Johnson D.L."/>
            <person name="Bohlmann J."/>
            <person name="van Vuuren H.J."/>
            <person name="Jones S.J."/>
            <person name="Pretorius I.S."/>
            <person name="Schmidt S.A."/>
            <person name="Borneman A.R."/>
        </authorList>
    </citation>
    <scope>NUCLEOTIDE SEQUENCE [LARGE SCALE GENOMIC DNA]</scope>
    <source>
        <strain evidence="2">cv. Chardonnay</strain>
        <tissue evidence="1">Leaf</tissue>
    </source>
</reference>
<comment type="caution">
    <text evidence="1">The sequence shown here is derived from an EMBL/GenBank/DDBJ whole genome shotgun (WGS) entry which is preliminary data.</text>
</comment>
<dbReference type="InterPro" id="IPR036691">
    <property type="entry name" value="Endo/exonu/phosph_ase_sf"/>
</dbReference>
<dbReference type="AlphaFoldDB" id="A0A438D8N2"/>
<dbReference type="PANTHER" id="PTHR33116:SF85">
    <property type="entry name" value="REVERSE TRANSCRIPTASE ZINC-BINDING DOMAIN-CONTAINING PROTEIN"/>
    <property type="match status" value="1"/>
</dbReference>
<protein>
    <recommendedName>
        <fullName evidence="3">Reverse transcriptase domain-containing protein</fullName>
    </recommendedName>
</protein>
<dbReference type="EMBL" id="QGNW01001740">
    <property type="protein sequence ID" value="RVW31812.1"/>
    <property type="molecule type" value="Genomic_DNA"/>
</dbReference>